<dbReference type="PANTHER" id="PTHR34035">
    <property type="entry name" value="TESTIS-EXPRESSED PROTEIN 47"/>
    <property type="match status" value="1"/>
</dbReference>
<dbReference type="InterPro" id="IPR055308">
    <property type="entry name" value="TEX47-like"/>
</dbReference>
<evidence type="ECO:0000313" key="2">
    <source>
        <dbReference type="RefSeq" id="XP_017782057.1"/>
    </source>
</evidence>
<sequence length="268" mass="31143">MYNKCRKRQATNLVLQEKRPKSLYDILCNRMKLLNRKFFIHRIFYIGECQIEINASTNIRLYLKDIIAGINSGHCEERLTGFVLSFSKYFLNVVEGSESELIEHLNLLRDAGSICFGRVKLLVVQHNIKERLLKNWVSVTPNPWNSADRMQTDFKSSDDESIIKIIKAARRLGGKLDTLNLVDGGRTIIDIDDNVDLELLVDDKLIDVLLDDRKLFDIEDYHRSYGNVPEFEDFIDISWPVAPDYVPRNILRESLVTKYLTEKDVTEE</sequence>
<reference evidence="2" key="1">
    <citation type="submission" date="2025-08" db="UniProtKB">
        <authorList>
            <consortium name="RefSeq"/>
        </authorList>
    </citation>
    <scope>IDENTIFICATION</scope>
    <source>
        <tissue evidence="2">Whole Larva</tissue>
    </source>
</reference>
<dbReference type="GeneID" id="108566594"/>
<protein>
    <submittedName>
        <fullName evidence="2">Uncharacterized protein C7orf62 homolog</fullName>
    </submittedName>
</protein>
<name>A0ABM1N5F7_NICVS</name>
<accession>A0ABM1N5F7</accession>
<dbReference type="Pfam" id="PF24787">
    <property type="entry name" value="TEX47"/>
    <property type="match status" value="1"/>
</dbReference>
<dbReference type="Proteomes" id="UP000695000">
    <property type="component" value="Unplaced"/>
</dbReference>
<gene>
    <name evidence="2" type="primary">LOC108566594</name>
</gene>
<dbReference type="RefSeq" id="XP_017782057.1">
    <property type="nucleotide sequence ID" value="XM_017926568.1"/>
</dbReference>
<keyword evidence="1" id="KW-1185">Reference proteome</keyword>
<dbReference type="PANTHER" id="PTHR34035:SF1">
    <property type="entry name" value="TESTIS-EXPRESSED PROTEIN 47"/>
    <property type="match status" value="1"/>
</dbReference>
<evidence type="ECO:0000313" key="1">
    <source>
        <dbReference type="Proteomes" id="UP000695000"/>
    </source>
</evidence>
<proteinExistence type="predicted"/>
<organism evidence="1 2">
    <name type="scientific">Nicrophorus vespilloides</name>
    <name type="common">Boreal carrion beetle</name>
    <dbReference type="NCBI Taxonomy" id="110193"/>
    <lineage>
        <taxon>Eukaryota</taxon>
        <taxon>Metazoa</taxon>
        <taxon>Ecdysozoa</taxon>
        <taxon>Arthropoda</taxon>
        <taxon>Hexapoda</taxon>
        <taxon>Insecta</taxon>
        <taxon>Pterygota</taxon>
        <taxon>Neoptera</taxon>
        <taxon>Endopterygota</taxon>
        <taxon>Coleoptera</taxon>
        <taxon>Polyphaga</taxon>
        <taxon>Staphyliniformia</taxon>
        <taxon>Silphidae</taxon>
        <taxon>Nicrophorinae</taxon>
        <taxon>Nicrophorus</taxon>
    </lineage>
</organism>